<keyword evidence="1" id="KW-0812">Transmembrane</keyword>
<organism evidence="2 3">
    <name type="scientific">Marchantia polymorpha subsp. ruderalis</name>
    <dbReference type="NCBI Taxonomy" id="1480154"/>
    <lineage>
        <taxon>Eukaryota</taxon>
        <taxon>Viridiplantae</taxon>
        <taxon>Streptophyta</taxon>
        <taxon>Embryophyta</taxon>
        <taxon>Marchantiophyta</taxon>
        <taxon>Marchantiopsida</taxon>
        <taxon>Marchantiidae</taxon>
        <taxon>Marchantiales</taxon>
        <taxon>Marchantiaceae</taxon>
        <taxon>Marchantia</taxon>
    </lineage>
</organism>
<gene>
    <name evidence="2" type="ORF">AXG93_2016s1250</name>
</gene>
<dbReference type="PANTHER" id="PTHR37224">
    <property type="entry name" value="OS02G0804400 PROTEIN"/>
    <property type="match status" value="1"/>
</dbReference>
<evidence type="ECO:0000256" key="1">
    <source>
        <dbReference type="SAM" id="Phobius"/>
    </source>
</evidence>
<sequence length="238" mass="25201">MEEWKGQIAHWEKKLALRFPAPAWDGVLLRIGENSGATTESSPFINNPINDLILTPAIVFSAGAMVCQLVLPCVFTVSKRFWRTGGAMAELLALRCCTCPPVSSYYSGSAASIDGRPRGATSLGRPRPSLVHQLSIRQGTDRTSGPANLRTFSVRAGLGDGNGNNKPPLTSLASQDWKYLGKFMAACTGGAIAIKYGSVLVPSITEPNLVQALIMITTPVLVSVALLSAASSQQKLGS</sequence>
<protein>
    <submittedName>
        <fullName evidence="2">Uncharacterized protein</fullName>
    </submittedName>
</protein>
<feature type="transmembrane region" description="Helical" evidence="1">
    <location>
        <begin position="53"/>
        <end position="75"/>
    </location>
</feature>
<proteinExistence type="predicted"/>
<evidence type="ECO:0000313" key="3">
    <source>
        <dbReference type="Proteomes" id="UP000077202"/>
    </source>
</evidence>
<feature type="transmembrane region" description="Helical" evidence="1">
    <location>
        <begin position="209"/>
        <end position="230"/>
    </location>
</feature>
<feature type="transmembrane region" description="Helical" evidence="1">
    <location>
        <begin position="179"/>
        <end position="197"/>
    </location>
</feature>
<dbReference type="AlphaFoldDB" id="A0A176VV89"/>
<evidence type="ECO:0000313" key="2">
    <source>
        <dbReference type="EMBL" id="OAE24720.1"/>
    </source>
</evidence>
<dbReference type="EMBL" id="LVLJ01002490">
    <property type="protein sequence ID" value="OAE24720.1"/>
    <property type="molecule type" value="Genomic_DNA"/>
</dbReference>
<dbReference type="Proteomes" id="UP000077202">
    <property type="component" value="Unassembled WGS sequence"/>
</dbReference>
<name>A0A176VV89_MARPO</name>
<keyword evidence="3" id="KW-1185">Reference proteome</keyword>
<comment type="caution">
    <text evidence="2">The sequence shown here is derived from an EMBL/GenBank/DDBJ whole genome shotgun (WGS) entry which is preliminary data.</text>
</comment>
<accession>A0A176VV89</accession>
<keyword evidence="1" id="KW-0472">Membrane</keyword>
<keyword evidence="1" id="KW-1133">Transmembrane helix</keyword>
<reference evidence="2" key="1">
    <citation type="submission" date="2016-03" db="EMBL/GenBank/DDBJ databases">
        <title>Mechanisms controlling the formation of the plant cell surface in tip-growing cells are functionally conserved among land plants.</title>
        <authorList>
            <person name="Honkanen S."/>
            <person name="Jones V.A."/>
            <person name="Morieri G."/>
            <person name="Champion C."/>
            <person name="Hetherington A.J."/>
            <person name="Kelly S."/>
            <person name="Saint-Marcoux D."/>
            <person name="Proust H."/>
            <person name="Prescott H."/>
            <person name="Dolan L."/>
        </authorList>
    </citation>
    <scope>NUCLEOTIDE SEQUENCE [LARGE SCALE GENOMIC DNA]</scope>
    <source>
        <tissue evidence="2">Whole gametophyte</tissue>
    </source>
</reference>